<dbReference type="PANTHER" id="PTHR38031:SF1">
    <property type="entry name" value="SULFUR CARRIER PROTEIN CYSO"/>
    <property type="match status" value="1"/>
</dbReference>
<accession>A0A285E5V7</accession>
<keyword evidence="2" id="KW-1185">Reference proteome</keyword>
<dbReference type="InterPro" id="IPR016155">
    <property type="entry name" value="Mopterin_synth/thiamin_S_b"/>
</dbReference>
<dbReference type="Proteomes" id="UP000219514">
    <property type="component" value="Unassembled WGS sequence"/>
</dbReference>
<dbReference type="EMBL" id="OBDO01000001">
    <property type="protein sequence ID" value="SNX94405.1"/>
    <property type="molecule type" value="Genomic_DNA"/>
</dbReference>
<dbReference type="Gene3D" id="3.10.20.30">
    <property type="match status" value="1"/>
</dbReference>
<proteinExistence type="predicted"/>
<sequence>MSVEVVLPGVLADLAGGARHLQVDPDGGTLGCLLDTLDAAHPRLARRIRDESGALRRFVNVYVDGDDVRFTGGVDAAVPDGAVVQVLPSVAGG</sequence>
<dbReference type="Pfam" id="PF02597">
    <property type="entry name" value="ThiS"/>
    <property type="match status" value="1"/>
</dbReference>
<gene>
    <name evidence="1" type="ORF">SAMN06893097_101197</name>
</gene>
<dbReference type="SUPFAM" id="SSF54285">
    <property type="entry name" value="MoaD/ThiS"/>
    <property type="match status" value="1"/>
</dbReference>
<evidence type="ECO:0000313" key="1">
    <source>
        <dbReference type="EMBL" id="SNX94405.1"/>
    </source>
</evidence>
<reference evidence="1 2" key="1">
    <citation type="submission" date="2017-09" db="EMBL/GenBank/DDBJ databases">
        <authorList>
            <person name="Ehlers B."/>
            <person name="Leendertz F.H."/>
        </authorList>
    </citation>
    <scope>NUCLEOTIDE SEQUENCE [LARGE SCALE GENOMIC DNA]</scope>
    <source>
        <strain evidence="1 2">DSM 46844</strain>
    </source>
</reference>
<dbReference type="InterPro" id="IPR052045">
    <property type="entry name" value="Sulfur_Carrier/Prot_Modifier"/>
</dbReference>
<dbReference type="AlphaFoldDB" id="A0A285E5V7"/>
<dbReference type="InterPro" id="IPR012675">
    <property type="entry name" value="Beta-grasp_dom_sf"/>
</dbReference>
<protein>
    <submittedName>
        <fullName evidence="1">Molybdopterin synthase subunit MoaD</fullName>
    </submittedName>
</protein>
<dbReference type="OrthoDB" id="9156098at2"/>
<dbReference type="RefSeq" id="WP_097203598.1">
    <property type="nucleotide sequence ID" value="NZ_JACHXB010000001.1"/>
</dbReference>
<evidence type="ECO:0000313" key="2">
    <source>
        <dbReference type="Proteomes" id="UP000219514"/>
    </source>
</evidence>
<dbReference type="InterPro" id="IPR003749">
    <property type="entry name" value="ThiS/MoaD-like"/>
</dbReference>
<name>A0A285E5V7_9ACTN</name>
<organism evidence="1 2">
    <name type="scientific">Geodermatophilus sabuli</name>
    <dbReference type="NCBI Taxonomy" id="1564158"/>
    <lineage>
        <taxon>Bacteria</taxon>
        <taxon>Bacillati</taxon>
        <taxon>Actinomycetota</taxon>
        <taxon>Actinomycetes</taxon>
        <taxon>Geodermatophilales</taxon>
        <taxon>Geodermatophilaceae</taxon>
        <taxon>Geodermatophilus</taxon>
    </lineage>
</organism>
<dbReference type="PANTHER" id="PTHR38031">
    <property type="entry name" value="SULFUR CARRIER PROTEIN SLR0821-RELATED"/>
    <property type="match status" value="1"/>
</dbReference>